<feature type="domain" description="SWIM-type" evidence="5">
    <location>
        <begin position="450"/>
        <end position="486"/>
    </location>
</feature>
<dbReference type="Pfam" id="PF10551">
    <property type="entry name" value="MULE"/>
    <property type="match status" value="1"/>
</dbReference>
<organism evidence="6 7">
    <name type="scientific">Saponaria officinalis</name>
    <name type="common">Common soapwort</name>
    <name type="synonym">Lychnis saponaria</name>
    <dbReference type="NCBI Taxonomy" id="3572"/>
    <lineage>
        <taxon>Eukaryota</taxon>
        <taxon>Viridiplantae</taxon>
        <taxon>Streptophyta</taxon>
        <taxon>Embryophyta</taxon>
        <taxon>Tracheophyta</taxon>
        <taxon>Spermatophyta</taxon>
        <taxon>Magnoliopsida</taxon>
        <taxon>eudicotyledons</taxon>
        <taxon>Gunneridae</taxon>
        <taxon>Pentapetalae</taxon>
        <taxon>Caryophyllales</taxon>
        <taxon>Caryophyllaceae</taxon>
        <taxon>Caryophylleae</taxon>
        <taxon>Saponaria</taxon>
    </lineage>
</organism>
<evidence type="ECO:0000256" key="3">
    <source>
        <dbReference type="ARBA" id="ARBA00022833"/>
    </source>
</evidence>
<evidence type="ECO:0000256" key="1">
    <source>
        <dbReference type="ARBA" id="ARBA00022723"/>
    </source>
</evidence>
<dbReference type="InterPro" id="IPR006564">
    <property type="entry name" value="Znf_PMZ"/>
</dbReference>
<dbReference type="InterPro" id="IPR007527">
    <property type="entry name" value="Znf_SWIM"/>
</dbReference>
<keyword evidence="3" id="KW-0862">Zinc</keyword>
<evidence type="ECO:0000256" key="2">
    <source>
        <dbReference type="ARBA" id="ARBA00022771"/>
    </source>
</evidence>
<name>A0AAW1H3N6_SAPOF</name>
<dbReference type="Pfam" id="PF03101">
    <property type="entry name" value="FAR1"/>
    <property type="match status" value="1"/>
</dbReference>
<evidence type="ECO:0000259" key="5">
    <source>
        <dbReference type="PROSITE" id="PS50966"/>
    </source>
</evidence>
<keyword evidence="1" id="KW-0479">Metal-binding</keyword>
<protein>
    <recommendedName>
        <fullName evidence="5">SWIM-type domain-containing protein</fullName>
    </recommendedName>
</protein>
<proteinExistence type="predicted"/>
<dbReference type="InterPro" id="IPR018289">
    <property type="entry name" value="MULE_transposase_dom"/>
</dbReference>
<keyword evidence="2 4" id="KW-0863">Zinc-finger</keyword>
<dbReference type="InterPro" id="IPR004330">
    <property type="entry name" value="FAR1_DNA_bnd_dom"/>
</dbReference>
<dbReference type="AlphaFoldDB" id="A0AAW1H3N6"/>
<evidence type="ECO:0000313" key="6">
    <source>
        <dbReference type="EMBL" id="KAK9668030.1"/>
    </source>
</evidence>
<dbReference type="PANTHER" id="PTHR47718:SF18">
    <property type="entry name" value="PROTEIN FAR1-RELATED SEQUENCE 5-LIKE"/>
    <property type="match status" value="1"/>
</dbReference>
<keyword evidence="7" id="KW-1185">Reference proteome</keyword>
<comment type="caution">
    <text evidence="6">The sequence shown here is derived from an EMBL/GenBank/DDBJ whole genome shotgun (WGS) entry which is preliminary data.</text>
</comment>
<dbReference type="PROSITE" id="PS50966">
    <property type="entry name" value="ZF_SWIM"/>
    <property type="match status" value="1"/>
</dbReference>
<gene>
    <name evidence="6" type="ORF">RND81_13G030400</name>
</gene>
<dbReference type="GO" id="GO:0008270">
    <property type="term" value="F:zinc ion binding"/>
    <property type="evidence" value="ECO:0007669"/>
    <property type="project" value="UniProtKB-KW"/>
</dbReference>
<evidence type="ECO:0000313" key="7">
    <source>
        <dbReference type="Proteomes" id="UP001443914"/>
    </source>
</evidence>
<accession>A0AAW1H3N6</accession>
<sequence>MSENTSTVSQVAFSTPQCIQVDEVHAGNHLSLRVTPGGSEEWVRNIATQFTPTIGQTFATLDEGIQFYETYVMACGFEPKKSSTKRFRDSGDIKTKLVVCHREGFRDSKPRTLLSNGEEEEPMVKPYDPKKTKVTMIGCKARILFKFIIQEIDEVKVPLFVVGQFHAAHNHLLCQLKFREFQKKCRDLNIQHKQFIVDNCKVNVGSTATFRSVKEYVDGYKNIGACLTDFKNFGREIKCFIGLEDAQMFIDQLETFSQTRKGFYYAYDIDQNKCLFRVFWADAEARRNYSLYGEAVTFNPTYSTNRYDMIFAPCTGVDHHKKSVTFGASLMSRENEPNFKWIFTKFLDAMGGKQPHCFFTDQCPAMKTVVPAIFTTAAHRYCMWHIMQKLPEKVGTTVIKETDFVSRLNSVIWDSDLEPSDFEERCAGDSSRDDTTRFLDVEGSILHKTYTVAFNPTTFDATCSCKMFERKGYICKHIIWILSGKEIKKIPDKYLLSRWTKNTKKMPLYDAHGQLLDDFDSSAVSKLQISNVWSEFYSTLTLVKSLPINHITELIDLLKTFRQKFKPGPERMTKRQELEMLLGVKSSTEVRILPHVQAKNKGSGKRLTSKKQQCIEKAQKPKRFCNNCKEMAHHDKRNCPNPAFDTSQHSVDDESEIAIQILQSLIIFFFDSSGDSGFRREKFFKVKVDQNLLEIINVTGRLNGLAILSIEKELLKDIEVDVIINDFAS</sequence>
<dbReference type="EMBL" id="JBDFQZ010000013">
    <property type="protein sequence ID" value="KAK9668030.1"/>
    <property type="molecule type" value="Genomic_DNA"/>
</dbReference>
<dbReference type="Pfam" id="PF04434">
    <property type="entry name" value="SWIM"/>
    <property type="match status" value="1"/>
</dbReference>
<reference evidence="6" key="1">
    <citation type="submission" date="2024-03" db="EMBL/GenBank/DDBJ databases">
        <title>WGS assembly of Saponaria officinalis var. Norfolk2.</title>
        <authorList>
            <person name="Jenkins J."/>
            <person name="Shu S."/>
            <person name="Grimwood J."/>
            <person name="Barry K."/>
            <person name="Goodstein D."/>
            <person name="Schmutz J."/>
            <person name="Leebens-Mack J."/>
            <person name="Osbourn A."/>
        </authorList>
    </citation>
    <scope>NUCLEOTIDE SEQUENCE [LARGE SCALE GENOMIC DNA]</scope>
    <source>
        <strain evidence="6">JIC</strain>
    </source>
</reference>
<dbReference type="PANTHER" id="PTHR47718">
    <property type="entry name" value="OS01G0519700 PROTEIN"/>
    <property type="match status" value="1"/>
</dbReference>
<dbReference type="Proteomes" id="UP001443914">
    <property type="component" value="Unassembled WGS sequence"/>
</dbReference>
<evidence type="ECO:0000256" key="4">
    <source>
        <dbReference type="PROSITE-ProRule" id="PRU00325"/>
    </source>
</evidence>
<dbReference type="SMART" id="SM00575">
    <property type="entry name" value="ZnF_PMZ"/>
    <property type="match status" value="1"/>
</dbReference>